<gene>
    <name evidence="5" type="ORF">VSP9026_01676</name>
    <name evidence="4" type="ORF">Vspart_01763</name>
</gene>
<evidence type="ECO:0000313" key="5">
    <source>
        <dbReference type="EMBL" id="SIO93995.1"/>
    </source>
</evidence>
<dbReference type="EMBL" id="FSSB01000010">
    <property type="protein sequence ID" value="SIO93995.1"/>
    <property type="molecule type" value="Genomic_DNA"/>
</dbReference>
<evidence type="ECO:0000313" key="6">
    <source>
        <dbReference type="Proteomes" id="UP000184774"/>
    </source>
</evidence>
<dbReference type="Proteomes" id="UP000515264">
    <property type="component" value="Chromosome 1"/>
</dbReference>
<feature type="domain" description="Ubiquinol-cytochrome c chaperone" evidence="3">
    <location>
        <begin position="58"/>
        <end position="225"/>
    </location>
</feature>
<keyword evidence="7" id="KW-1185">Reference proteome</keyword>
<feature type="transmembrane region" description="Helical" evidence="2">
    <location>
        <begin position="163"/>
        <end position="180"/>
    </location>
</feature>
<dbReference type="AlphaFoldDB" id="A0A1N6M3K8"/>
<protein>
    <submittedName>
        <fullName evidence="4">Ubiquinol-cytochrome C chaperone</fullName>
    </submittedName>
</protein>
<reference evidence="4" key="2">
    <citation type="submission" date="2019-11" db="EMBL/GenBank/DDBJ databases">
        <authorList>
            <person name="January G."/>
            <person name="Bunk B."/>
        </authorList>
    </citation>
    <scope>NUCLEOTIDE SEQUENCE</scope>
    <source>
        <strain evidence="4">3.6</strain>
    </source>
</reference>
<keyword evidence="2" id="KW-0812">Transmembrane</keyword>
<reference evidence="4 7" key="3">
    <citation type="journal article" date="2020" name="J. Nat. Prod.">
        <title>Genomics-Metabolomics Profiling Disclosed Marine Vibrio spartinae 3.6 as a Producer of a New Branched Side Chain Prodigiosin.</title>
        <authorList>
            <person name="Vitale G.A."/>
            <person name="Sciarretta M."/>
            <person name="Palma Esposito F."/>
            <person name="January G.G."/>
            <person name="Giaccio M."/>
            <person name="Bunk B."/>
            <person name="Sproer C."/>
            <person name="Bajerski F."/>
            <person name="Power D."/>
            <person name="Festa C."/>
            <person name="Monti M.C."/>
            <person name="D'Auria M.V."/>
            <person name="de Pascale D."/>
        </authorList>
    </citation>
    <scope>NUCLEOTIDE SEQUENCE [LARGE SCALE GENOMIC DNA]</scope>
    <source>
        <strain evidence="4 7">3.6</strain>
    </source>
</reference>
<organism evidence="5 6">
    <name type="scientific">Vibrio spartinae</name>
    <dbReference type="NCBI Taxonomy" id="1918945"/>
    <lineage>
        <taxon>Bacteria</taxon>
        <taxon>Pseudomonadati</taxon>
        <taxon>Pseudomonadota</taxon>
        <taxon>Gammaproteobacteria</taxon>
        <taxon>Vibrionales</taxon>
        <taxon>Vibrionaceae</taxon>
        <taxon>Vibrio</taxon>
    </lineage>
</organism>
<keyword evidence="2" id="KW-0472">Membrane</keyword>
<dbReference type="RefSeq" id="WP_074372549.1">
    <property type="nucleotide sequence ID" value="NZ_AP024907.1"/>
</dbReference>
<evidence type="ECO:0000259" key="3">
    <source>
        <dbReference type="Pfam" id="PF03981"/>
    </source>
</evidence>
<dbReference type="OrthoDB" id="9128717at2"/>
<evidence type="ECO:0000256" key="2">
    <source>
        <dbReference type="SAM" id="Phobius"/>
    </source>
</evidence>
<dbReference type="Pfam" id="PF03981">
    <property type="entry name" value="Ubiq_cyt_C_chap"/>
    <property type="match status" value="1"/>
</dbReference>
<accession>A0A1N6M3K8</accession>
<dbReference type="InterPro" id="IPR021150">
    <property type="entry name" value="Ubiq_cyt_c_chap"/>
</dbReference>
<sequence length="246" mass="27114">MSNSYRKDKDLELLRYADNDMLEVLVKYLTTDKDGKTRYTETLTDDKQFKAAKGDYQQVWQLIAGELQHFGGDTLVNLFRRTGVEYREILIDVCKKLSIKTDYKAEIVKIEQALLAKLFADSWEKMSESERDALRKELQIDASLTSSAALTAIIAAIRMGGFMSYQVAMIVANAVAKALLGRGLSLAANAGLARAIGVFAGPIGIAITVLLTVPAISGPAFRVTLPAVVQIAAMRQQMLNEEETIF</sequence>
<proteinExistence type="inferred from homology"/>
<keyword evidence="2" id="KW-1133">Transmembrane helix</keyword>
<dbReference type="EMBL" id="CP046268">
    <property type="protein sequence ID" value="QMV14507.1"/>
    <property type="molecule type" value="Genomic_DNA"/>
</dbReference>
<evidence type="ECO:0000313" key="7">
    <source>
        <dbReference type="Proteomes" id="UP000515264"/>
    </source>
</evidence>
<name>A0A1N6M3K8_9VIBR</name>
<dbReference type="Proteomes" id="UP000184774">
    <property type="component" value="Unassembled WGS sequence"/>
</dbReference>
<evidence type="ECO:0000256" key="1">
    <source>
        <dbReference type="ARBA" id="ARBA00006436"/>
    </source>
</evidence>
<feature type="transmembrane region" description="Helical" evidence="2">
    <location>
        <begin position="192"/>
        <end position="216"/>
    </location>
</feature>
<evidence type="ECO:0000313" key="4">
    <source>
        <dbReference type="EMBL" id="QMV14507.1"/>
    </source>
</evidence>
<reference evidence="5 6" key="1">
    <citation type="submission" date="2016-12" db="EMBL/GenBank/DDBJ databases">
        <authorList>
            <person name="Song W.-J."/>
            <person name="Kurnit D.M."/>
        </authorList>
    </citation>
    <scope>NUCLEOTIDE SEQUENCE [LARGE SCALE GENOMIC DNA]</scope>
    <source>
        <strain evidence="5 6">CECT 9026</strain>
    </source>
</reference>
<comment type="similarity">
    <text evidence="1">Belongs to the UPF0174 family.</text>
</comment>